<dbReference type="PRINTS" id="PR00420">
    <property type="entry name" value="RNGMNOXGNASE"/>
</dbReference>
<keyword evidence="2" id="KW-0560">Oxidoreductase</keyword>
<name>A0ABW3DKL1_9ACTN</name>
<accession>A0ABW3DKL1</accession>
<dbReference type="Pfam" id="PF17885">
    <property type="entry name" value="Smoa_sbd"/>
    <property type="match status" value="1"/>
</dbReference>
<dbReference type="Gene3D" id="3.50.50.60">
    <property type="entry name" value="FAD/NAD(P)-binding domain"/>
    <property type="match status" value="2"/>
</dbReference>
<gene>
    <name evidence="2" type="ORF">ACFQ08_02985</name>
</gene>
<dbReference type="InterPro" id="IPR036188">
    <property type="entry name" value="FAD/NAD-bd_sf"/>
</dbReference>
<evidence type="ECO:0000313" key="3">
    <source>
        <dbReference type="Proteomes" id="UP001597024"/>
    </source>
</evidence>
<protein>
    <submittedName>
        <fullName evidence="2">Styrene monooxygenase/indole monooxygenase family protein</fullName>
    </submittedName>
</protein>
<evidence type="ECO:0000259" key="1">
    <source>
        <dbReference type="Pfam" id="PF17885"/>
    </source>
</evidence>
<dbReference type="SUPFAM" id="SSF51905">
    <property type="entry name" value="FAD/NAD(P)-binding domain"/>
    <property type="match status" value="1"/>
</dbReference>
<dbReference type="GO" id="GO:0004497">
    <property type="term" value="F:monooxygenase activity"/>
    <property type="evidence" value="ECO:0007669"/>
    <property type="project" value="UniProtKB-KW"/>
</dbReference>
<dbReference type="Proteomes" id="UP001597024">
    <property type="component" value="Unassembled WGS sequence"/>
</dbReference>
<keyword evidence="3" id="KW-1185">Reference proteome</keyword>
<keyword evidence="2" id="KW-0503">Monooxygenase</keyword>
<feature type="domain" description="Styrene monooxygenase StyA putative substrate binding" evidence="1">
    <location>
        <begin position="143"/>
        <end position="252"/>
    </location>
</feature>
<sequence length="412" mass="45139">MSIGIVGAGISGLHLALRLQQFGVGTTLYTPQRPDDIRNGPPLNFVTRFHSTREREKALGVTRWASEEFDNPSMHMHLEGPGGFSFRSRLPHPASSVDFRMYLAVLLEEYQARGGEVEFRETADRSDLADLARNHDLMVVAAGRGALTGTFTRDPARSPYGAARRRLAGGLFHGVRSPAPVGMTMHMVPGAGEIHAPTYHTFGGQVTVVLVEAVPGGPFESVTDRDHRDDPDGFAKRILRLTGDHTPALRERIDEREFALVRPVDMLQGAVVPTVRRGWTEVSDGRFALAIGDAWITNDPLTAQGANLGSAQAFLLAEALRTATGPYDQRFCRTVSERMWVDAQPVVDWTNMFIGDPPPQVGALFAAAAADQRVADAFVENLDRPHEMWHSVRTPENTEEFISGARLVRSGA</sequence>
<dbReference type="Gene3D" id="3.30.9.40">
    <property type="match status" value="1"/>
</dbReference>
<evidence type="ECO:0000313" key="2">
    <source>
        <dbReference type="EMBL" id="MFD0883524.1"/>
    </source>
</evidence>
<dbReference type="EMBL" id="JBHTHX010000045">
    <property type="protein sequence ID" value="MFD0883524.1"/>
    <property type="molecule type" value="Genomic_DNA"/>
</dbReference>
<reference evidence="3" key="1">
    <citation type="journal article" date="2019" name="Int. J. Syst. Evol. Microbiol.">
        <title>The Global Catalogue of Microorganisms (GCM) 10K type strain sequencing project: providing services to taxonomists for standard genome sequencing and annotation.</title>
        <authorList>
            <consortium name="The Broad Institute Genomics Platform"/>
            <consortium name="The Broad Institute Genome Sequencing Center for Infectious Disease"/>
            <person name="Wu L."/>
            <person name="Ma J."/>
        </authorList>
    </citation>
    <scope>NUCLEOTIDE SEQUENCE [LARGE SCALE GENOMIC DNA]</scope>
    <source>
        <strain evidence="3">CCUG 62974</strain>
    </source>
</reference>
<dbReference type="Gene3D" id="6.10.250.650">
    <property type="match status" value="1"/>
</dbReference>
<organism evidence="2 3">
    <name type="scientific">Streptosporangium algeriense</name>
    <dbReference type="NCBI Taxonomy" id="1682748"/>
    <lineage>
        <taxon>Bacteria</taxon>
        <taxon>Bacillati</taxon>
        <taxon>Actinomycetota</taxon>
        <taxon>Actinomycetes</taxon>
        <taxon>Streptosporangiales</taxon>
        <taxon>Streptosporangiaceae</taxon>
        <taxon>Streptosporangium</taxon>
    </lineage>
</organism>
<dbReference type="InterPro" id="IPR041654">
    <property type="entry name" value="StyA_sbd"/>
</dbReference>
<comment type="caution">
    <text evidence="2">The sequence shown here is derived from an EMBL/GenBank/DDBJ whole genome shotgun (WGS) entry which is preliminary data.</text>
</comment>
<proteinExistence type="predicted"/>